<evidence type="ECO:0000313" key="2">
    <source>
        <dbReference type="EMBL" id="PSR93741.1"/>
    </source>
</evidence>
<sequence>MTAFGCCSMHYTVTVIEGIWAATFYTKAPASSEARYPEFVLFTILAIVVSVCGMSNTVLAYDAIISRTRTAILTKRQLRSIIADKEAAEEADELKQEFISIASHEVSVENFPRSGHLYTL</sequence>
<protein>
    <submittedName>
        <fullName evidence="2">Uncharacterized protein</fullName>
    </submittedName>
</protein>
<proteinExistence type="predicted"/>
<dbReference type="STRING" id="98765.A0A2R6PMV2"/>
<name>A0A2R6PMV2_9APHY</name>
<keyword evidence="3" id="KW-1185">Reference proteome</keyword>
<accession>A0A2R6PMV2</accession>
<dbReference type="Proteomes" id="UP000186601">
    <property type="component" value="Unassembled WGS sequence"/>
</dbReference>
<evidence type="ECO:0000313" key="3">
    <source>
        <dbReference type="Proteomes" id="UP000186601"/>
    </source>
</evidence>
<keyword evidence="1" id="KW-0472">Membrane</keyword>
<organism evidence="2 3">
    <name type="scientific">Hermanssonia centrifuga</name>
    <dbReference type="NCBI Taxonomy" id="98765"/>
    <lineage>
        <taxon>Eukaryota</taxon>
        <taxon>Fungi</taxon>
        <taxon>Dikarya</taxon>
        <taxon>Basidiomycota</taxon>
        <taxon>Agaricomycotina</taxon>
        <taxon>Agaricomycetes</taxon>
        <taxon>Polyporales</taxon>
        <taxon>Meruliaceae</taxon>
        <taxon>Hermanssonia</taxon>
    </lineage>
</organism>
<feature type="transmembrane region" description="Helical" evidence="1">
    <location>
        <begin position="39"/>
        <end position="61"/>
    </location>
</feature>
<dbReference type="EMBL" id="MLYV02000468">
    <property type="protein sequence ID" value="PSR93741.1"/>
    <property type="molecule type" value="Genomic_DNA"/>
</dbReference>
<comment type="caution">
    <text evidence="2">The sequence shown here is derived from an EMBL/GenBank/DDBJ whole genome shotgun (WGS) entry which is preliminary data.</text>
</comment>
<keyword evidence="1" id="KW-1133">Transmembrane helix</keyword>
<reference evidence="2 3" key="1">
    <citation type="submission" date="2018-02" db="EMBL/GenBank/DDBJ databases">
        <title>Genome sequence of the basidiomycete white-rot fungus Phlebia centrifuga.</title>
        <authorList>
            <person name="Granchi Z."/>
            <person name="Peng M."/>
            <person name="de Vries R.P."/>
            <person name="Hilden K."/>
            <person name="Makela M.R."/>
            <person name="Grigoriev I."/>
            <person name="Riley R."/>
        </authorList>
    </citation>
    <scope>NUCLEOTIDE SEQUENCE [LARGE SCALE GENOMIC DNA]</scope>
    <source>
        <strain evidence="2 3">FBCC195</strain>
    </source>
</reference>
<keyword evidence="1" id="KW-0812">Transmembrane</keyword>
<dbReference type="AlphaFoldDB" id="A0A2R6PMV2"/>
<gene>
    <name evidence="2" type="ORF">PHLCEN_2v4636</name>
</gene>
<evidence type="ECO:0000256" key="1">
    <source>
        <dbReference type="SAM" id="Phobius"/>
    </source>
</evidence>